<name>V9XBV5_9NOCA</name>
<evidence type="ECO:0000313" key="3">
    <source>
        <dbReference type="Proteomes" id="UP000018781"/>
    </source>
</evidence>
<feature type="region of interest" description="Disordered" evidence="1">
    <location>
        <begin position="31"/>
        <end position="59"/>
    </location>
</feature>
<dbReference type="HOGENOM" id="CLU_2156401_0_0_11"/>
<accession>V9XBV5</accession>
<dbReference type="KEGG" id="rpy:Y013_01795"/>
<gene>
    <name evidence="2" type="ORF">Y013_01795</name>
</gene>
<sequence>MMFSLLVLEDRVGPGLRNRVRRFQIRRFGGVRQERDGRGTGPHRRPDRGRGPRGQHGERLADHVGVIVGGQLCHSFVISHRRGVEGHGDRERGLRLGEVVVDGHDSSCWYK</sequence>
<proteinExistence type="predicted"/>
<reference evidence="2 3" key="1">
    <citation type="journal article" date="2014" name="Genome Announc.">
        <title>Complete Genome of Rhodococcus pyridinivorans SB3094, a Methyl-Ethyl-Ketone-Degrading Bacterium Used for Bioaugmentation.</title>
        <authorList>
            <person name="Dueholm M.S."/>
            <person name="Albertsen M."/>
            <person name="D'Imperio S."/>
            <person name="Tale V.P."/>
            <person name="Lewis D."/>
            <person name="Nielsen P.H."/>
            <person name="Nielsen J.L."/>
        </authorList>
    </citation>
    <scope>NUCLEOTIDE SEQUENCE [LARGE SCALE GENOMIC DNA]</scope>
    <source>
        <strain evidence="2 3">SB3094</strain>
    </source>
</reference>
<evidence type="ECO:0000256" key="1">
    <source>
        <dbReference type="SAM" id="MobiDB-lite"/>
    </source>
</evidence>
<dbReference type="Proteomes" id="UP000018781">
    <property type="component" value="Chromosome"/>
</dbReference>
<dbReference type="AlphaFoldDB" id="V9XBV5"/>
<organism evidence="2 3">
    <name type="scientific">Rhodococcus pyridinivorans SB3094</name>
    <dbReference type="NCBI Taxonomy" id="1435356"/>
    <lineage>
        <taxon>Bacteria</taxon>
        <taxon>Bacillati</taxon>
        <taxon>Actinomycetota</taxon>
        <taxon>Actinomycetes</taxon>
        <taxon>Mycobacteriales</taxon>
        <taxon>Nocardiaceae</taxon>
        <taxon>Rhodococcus</taxon>
    </lineage>
</organism>
<protein>
    <submittedName>
        <fullName evidence="2">Uncharacterized protein</fullName>
    </submittedName>
</protein>
<dbReference type="EMBL" id="CP006996">
    <property type="protein sequence ID" value="AHD19524.1"/>
    <property type="molecule type" value="Genomic_DNA"/>
</dbReference>
<feature type="compositionally biased region" description="Basic residues" evidence="1">
    <location>
        <begin position="41"/>
        <end position="53"/>
    </location>
</feature>
<evidence type="ECO:0000313" key="2">
    <source>
        <dbReference type="EMBL" id="AHD19524.1"/>
    </source>
</evidence>